<keyword evidence="10" id="KW-1185">Reference proteome</keyword>
<dbReference type="Pfam" id="PF00413">
    <property type="entry name" value="Peptidase_M10"/>
    <property type="match status" value="1"/>
</dbReference>
<dbReference type="InterPro" id="IPR021190">
    <property type="entry name" value="Pept_M10A"/>
</dbReference>
<comment type="caution">
    <text evidence="9">The sequence shown here is derived from an EMBL/GenBank/DDBJ whole genome shotgun (WGS) entry which is preliminary data.</text>
</comment>
<dbReference type="InterPro" id="IPR002477">
    <property type="entry name" value="Peptidoglycan-bd-like"/>
</dbReference>
<keyword evidence="7" id="KW-0732">Signal</keyword>
<dbReference type="PANTHER" id="PTHR10201">
    <property type="entry name" value="MATRIX METALLOPROTEINASE"/>
    <property type="match status" value="1"/>
</dbReference>
<dbReference type="InterPro" id="IPR001818">
    <property type="entry name" value="Pept_M10_metallopeptidase"/>
</dbReference>
<feature type="signal peptide" evidence="7">
    <location>
        <begin position="1"/>
        <end position="24"/>
    </location>
</feature>
<evidence type="ECO:0000313" key="9">
    <source>
        <dbReference type="EMBL" id="KAK6153340.1"/>
    </source>
</evidence>
<dbReference type="InterPro" id="IPR036365">
    <property type="entry name" value="PGBD-like_sf"/>
</dbReference>
<dbReference type="PANTHER" id="PTHR10201:SF213">
    <property type="entry name" value="METALLOENDOPROTEINASE 2-MMP-LIKE"/>
    <property type="match status" value="1"/>
</dbReference>
<dbReference type="EMBL" id="JABTTQ020000006">
    <property type="protein sequence ID" value="KAK6153340.1"/>
    <property type="molecule type" value="Genomic_DNA"/>
</dbReference>
<dbReference type="PRINTS" id="PR00138">
    <property type="entry name" value="MATRIXIN"/>
</dbReference>
<dbReference type="Proteomes" id="UP001318860">
    <property type="component" value="Unassembled WGS sequence"/>
</dbReference>
<evidence type="ECO:0000259" key="8">
    <source>
        <dbReference type="SMART" id="SM00235"/>
    </source>
</evidence>
<keyword evidence="2" id="KW-0645">Protease</keyword>
<keyword evidence="3" id="KW-0479">Metal-binding</keyword>
<keyword evidence="5" id="KW-0862">Zinc</keyword>
<gene>
    <name evidence="9" type="ORF">DH2020_012979</name>
</gene>
<dbReference type="Pfam" id="PF01471">
    <property type="entry name" value="PG_binding_1"/>
    <property type="match status" value="1"/>
</dbReference>
<dbReference type="InterPro" id="IPR006026">
    <property type="entry name" value="Peptidase_Metallo"/>
</dbReference>
<sequence length="303" mass="34774">MTIQVFPYLFLLFYFHSHIDIAHAHLCESRNNVPSPLGFLNQLSQVQKGDNVTGVRELKKHLSYLGYLNYNNTYSNDQKKEHENIFDDSLETALKKYQKFYHLNITGVLDDSTITKMCQPRCGMPDFFNPNNSLPFRTISHYTFFPGNPKWQKKTLAYAFDWNVKEEAKPPLEHALKEWSSVTPFKFYYVKNVSRAEIKFSFMSGDHGDGYPFGDPRGGLGHGFAPPDGRVHFDVNQNWSWAGKRNAFDMKTAGLHELGHVLGLGHSTIVEAIMYPSVHPGERKKLHKDDINGIKALYKLRGK</sequence>
<protein>
    <recommendedName>
        <fullName evidence="8">Peptidase metallopeptidase domain-containing protein</fullName>
    </recommendedName>
</protein>
<feature type="domain" description="Peptidase metallopeptidase" evidence="8">
    <location>
        <begin position="147"/>
        <end position="300"/>
    </location>
</feature>
<proteinExistence type="inferred from homology"/>
<reference evidence="9 10" key="1">
    <citation type="journal article" date="2021" name="Comput. Struct. Biotechnol. J.">
        <title>De novo genome assembly of the potent medicinal plant Rehmannia glutinosa using nanopore technology.</title>
        <authorList>
            <person name="Ma L."/>
            <person name="Dong C."/>
            <person name="Song C."/>
            <person name="Wang X."/>
            <person name="Zheng X."/>
            <person name="Niu Y."/>
            <person name="Chen S."/>
            <person name="Feng W."/>
        </authorList>
    </citation>
    <scope>NUCLEOTIDE SEQUENCE [LARGE SCALE GENOMIC DNA]</scope>
    <source>
        <strain evidence="9">DH-2019</strain>
    </source>
</reference>
<accession>A0ABR0X4H5</accession>
<dbReference type="InterPro" id="IPR024079">
    <property type="entry name" value="MetalloPept_cat_dom_sf"/>
</dbReference>
<evidence type="ECO:0000256" key="7">
    <source>
        <dbReference type="SAM" id="SignalP"/>
    </source>
</evidence>
<dbReference type="Gene3D" id="3.40.390.10">
    <property type="entry name" value="Collagenase (Catalytic Domain)"/>
    <property type="match status" value="1"/>
</dbReference>
<evidence type="ECO:0000256" key="3">
    <source>
        <dbReference type="ARBA" id="ARBA00022723"/>
    </source>
</evidence>
<feature type="chain" id="PRO_5045751079" description="Peptidase metallopeptidase domain-containing protein" evidence="7">
    <location>
        <begin position="25"/>
        <end position="303"/>
    </location>
</feature>
<dbReference type="SUPFAM" id="SSF47090">
    <property type="entry name" value="PGBD-like"/>
    <property type="match status" value="1"/>
</dbReference>
<evidence type="ECO:0000256" key="4">
    <source>
        <dbReference type="ARBA" id="ARBA00022801"/>
    </source>
</evidence>
<organism evidence="9 10">
    <name type="scientific">Rehmannia glutinosa</name>
    <name type="common">Chinese foxglove</name>
    <dbReference type="NCBI Taxonomy" id="99300"/>
    <lineage>
        <taxon>Eukaryota</taxon>
        <taxon>Viridiplantae</taxon>
        <taxon>Streptophyta</taxon>
        <taxon>Embryophyta</taxon>
        <taxon>Tracheophyta</taxon>
        <taxon>Spermatophyta</taxon>
        <taxon>Magnoliopsida</taxon>
        <taxon>eudicotyledons</taxon>
        <taxon>Gunneridae</taxon>
        <taxon>Pentapetalae</taxon>
        <taxon>asterids</taxon>
        <taxon>lamiids</taxon>
        <taxon>Lamiales</taxon>
        <taxon>Orobanchaceae</taxon>
        <taxon>Rehmannieae</taxon>
        <taxon>Rehmannia</taxon>
    </lineage>
</organism>
<dbReference type="SMART" id="SM00235">
    <property type="entry name" value="ZnMc"/>
    <property type="match status" value="1"/>
</dbReference>
<name>A0ABR0X4H5_REHGL</name>
<keyword evidence="4" id="KW-0378">Hydrolase</keyword>
<dbReference type="SUPFAM" id="SSF55486">
    <property type="entry name" value="Metalloproteases ('zincins'), catalytic domain"/>
    <property type="match status" value="1"/>
</dbReference>
<comment type="similarity">
    <text evidence="1">Belongs to the peptidase M10A family. Matrix metalloproteinases (MMPs) subfamily.</text>
</comment>
<keyword evidence="6" id="KW-0482">Metalloprotease</keyword>
<evidence type="ECO:0000256" key="6">
    <source>
        <dbReference type="ARBA" id="ARBA00023049"/>
    </source>
</evidence>
<evidence type="ECO:0000256" key="1">
    <source>
        <dbReference type="ARBA" id="ARBA00009614"/>
    </source>
</evidence>
<evidence type="ECO:0000313" key="10">
    <source>
        <dbReference type="Proteomes" id="UP001318860"/>
    </source>
</evidence>
<evidence type="ECO:0000256" key="2">
    <source>
        <dbReference type="ARBA" id="ARBA00022670"/>
    </source>
</evidence>
<evidence type="ECO:0000256" key="5">
    <source>
        <dbReference type="ARBA" id="ARBA00022833"/>
    </source>
</evidence>